<reference evidence="2 3" key="1">
    <citation type="submission" date="2020-08" db="EMBL/GenBank/DDBJ databases">
        <title>Genome sequence of Tessaracoccus defluvii JCM 17540T.</title>
        <authorList>
            <person name="Hyun D.-W."/>
            <person name="Bae J.-W."/>
        </authorList>
    </citation>
    <scope>NUCLEOTIDE SEQUENCE [LARGE SCALE GENOMIC DNA]</scope>
    <source>
        <strain evidence="2 3">JCM 17540</strain>
    </source>
</reference>
<sequence>MTESNSQLLPMTSIAFSLAGLALAVYALKRSDRHRSVWVGLVTGGVTVAFWLCFLIAHIVSPA</sequence>
<keyword evidence="1" id="KW-0812">Transmembrane</keyword>
<keyword evidence="1" id="KW-0472">Membrane</keyword>
<dbReference type="EMBL" id="CP060789">
    <property type="protein sequence ID" value="QNP54737.1"/>
    <property type="molecule type" value="Genomic_DNA"/>
</dbReference>
<feature type="transmembrane region" description="Helical" evidence="1">
    <location>
        <begin position="6"/>
        <end position="28"/>
    </location>
</feature>
<dbReference type="Proteomes" id="UP000516117">
    <property type="component" value="Chromosome"/>
</dbReference>
<proteinExistence type="predicted"/>
<name>A0A7H0H2H1_9ACTN</name>
<evidence type="ECO:0000313" key="3">
    <source>
        <dbReference type="Proteomes" id="UP000516117"/>
    </source>
</evidence>
<dbReference type="KEGG" id="tdf:H9L22_10520"/>
<gene>
    <name evidence="2" type="ORF">H9L22_10520</name>
</gene>
<protein>
    <submittedName>
        <fullName evidence="2">Uncharacterized protein</fullName>
    </submittedName>
</protein>
<dbReference type="AlphaFoldDB" id="A0A7H0H2H1"/>
<keyword evidence="3" id="KW-1185">Reference proteome</keyword>
<keyword evidence="1" id="KW-1133">Transmembrane helix</keyword>
<evidence type="ECO:0000313" key="2">
    <source>
        <dbReference type="EMBL" id="QNP54737.1"/>
    </source>
</evidence>
<feature type="transmembrane region" description="Helical" evidence="1">
    <location>
        <begin position="37"/>
        <end position="60"/>
    </location>
</feature>
<dbReference type="RefSeq" id="WP_187719875.1">
    <property type="nucleotide sequence ID" value="NZ_BAABBL010000008.1"/>
</dbReference>
<accession>A0A7H0H2H1</accession>
<organism evidence="2 3">
    <name type="scientific">Tessaracoccus defluvii</name>
    <dbReference type="NCBI Taxonomy" id="1285901"/>
    <lineage>
        <taxon>Bacteria</taxon>
        <taxon>Bacillati</taxon>
        <taxon>Actinomycetota</taxon>
        <taxon>Actinomycetes</taxon>
        <taxon>Propionibacteriales</taxon>
        <taxon>Propionibacteriaceae</taxon>
        <taxon>Tessaracoccus</taxon>
    </lineage>
</organism>
<evidence type="ECO:0000256" key="1">
    <source>
        <dbReference type="SAM" id="Phobius"/>
    </source>
</evidence>